<dbReference type="EMBL" id="LR796630">
    <property type="protein sequence ID" value="CAB4155576.1"/>
    <property type="molecule type" value="Genomic_DNA"/>
</dbReference>
<organism evidence="2">
    <name type="scientific">uncultured Caudovirales phage</name>
    <dbReference type="NCBI Taxonomy" id="2100421"/>
    <lineage>
        <taxon>Viruses</taxon>
        <taxon>Duplodnaviria</taxon>
        <taxon>Heunggongvirae</taxon>
        <taxon>Uroviricota</taxon>
        <taxon>Caudoviricetes</taxon>
        <taxon>Peduoviridae</taxon>
        <taxon>Maltschvirus</taxon>
        <taxon>Maltschvirus maltsch</taxon>
    </lineage>
</organism>
<sequence length="267" mass="30838">MTKLEKTRKLIQDGFRAFPSSLVCWSGGKDSMALLHIMRGMGINLPVIFFREPWQPQKYEFHDKLIRDWQLTVYSWHPQESAFQQADDEFEVQNAYQLNTTLLTCPTGIVEPVEGLPWVCALDIANRPKQRAIEMQHFQALWIGHKGCDSDPILGGDAGTRIEARFVPGQSTMLFPLRDWTHADVWEYLESNNVPYDEQRYEKTAEGWGEKADKRHNVDYVHACTRCLDRRQNAAKFVSCPKLGMTIENISNLVPWAAQEKISYMKD</sequence>
<name>A0A6J5NCA0_9CAUD</name>
<gene>
    <name evidence="2" type="ORF">UFOVP674_21</name>
</gene>
<dbReference type="Pfam" id="PF01507">
    <property type="entry name" value="PAPS_reduct"/>
    <property type="match status" value="1"/>
</dbReference>
<dbReference type="GO" id="GO:0003824">
    <property type="term" value="F:catalytic activity"/>
    <property type="evidence" value="ECO:0007669"/>
    <property type="project" value="InterPro"/>
</dbReference>
<protein>
    <submittedName>
        <fullName evidence="2">Phosphoadenosine phosphosulphate reductase</fullName>
    </submittedName>
</protein>
<dbReference type="PANTHER" id="PTHR43196:SF1">
    <property type="entry name" value="SULFATE ADENYLYLTRANSFERASE SUBUNIT 2"/>
    <property type="match status" value="1"/>
</dbReference>
<dbReference type="InterPro" id="IPR014729">
    <property type="entry name" value="Rossmann-like_a/b/a_fold"/>
</dbReference>
<proteinExistence type="predicted"/>
<dbReference type="PANTHER" id="PTHR43196">
    <property type="entry name" value="SULFATE ADENYLYLTRANSFERASE SUBUNIT 2"/>
    <property type="match status" value="1"/>
</dbReference>
<evidence type="ECO:0000313" key="2">
    <source>
        <dbReference type="EMBL" id="CAB4155576.1"/>
    </source>
</evidence>
<dbReference type="InterPro" id="IPR050128">
    <property type="entry name" value="Sulfate_adenylyltrnsfr_sub2"/>
</dbReference>
<dbReference type="InterPro" id="IPR002500">
    <property type="entry name" value="PAPS_reduct_dom"/>
</dbReference>
<evidence type="ECO:0000259" key="1">
    <source>
        <dbReference type="Pfam" id="PF01507"/>
    </source>
</evidence>
<feature type="domain" description="Phosphoadenosine phosphosulphate reductase" evidence="1">
    <location>
        <begin position="23"/>
        <end position="197"/>
    </location>
</feature>
<accession>A0A6J5NCA0</accession>
<reference evidence="2" key="1">
    <citation type="submission" date="2020-04" db="EMBL/GenBank/DDBJ databases">
        <authorList>
            <person name="Chiriac C."/>
            <person name="Salcher M."/>
            <person name="Ghai R."/>
            <person name="Kavagutti S V."/>
        </authorList>
    </citation>
    <scope>NUCLEOTIDE SEQUENCE</scope>
</reference>
<dbReference type="SUPFAM" id="SSF52402">
    <property type="entry name" value="Adenine nucleotide alpha hydrolases-like"/>
    <property type="match status" value="1"/>
</dbReference>
<dbReference type="Gene3D" id="3.40.50.620">
    <property type="entry name" value="HUPs"/>
    <property type="match status" value="1"/>
</dbReference>